<reference evidence="1" key="2">
    <citation type="submission" date="2020-09" db="EMBL/GenBank/DDBJ databases">
        <authorList>
            <person name="Sun Q."/>
            <person name="Zhou Y."/>
        </authorList>
    </citation>
    <scope>NUCLEOTIDE SEQUENCE</scope>
    <source>
        <strain evidence="1">CGMCC 4.7306</strain>
    </source>
</reference>
<dbReference type="Proteomes" id="UP000613840">
    <property type="component" value="Unassembled WGS sequence"/>
</dbReference>
<keyword evidence="2" id="KW-1185">Reference proteome</keyword>
<dbReference type="InterPro" id="IPR006059">
    <property type="entry name" value="SBP"/>
</dbReference>
<comment type="caution">
    <text evidence="1">The sequence shown here is derived from an EMBL/GenBank/DDBJ whole genome shotgun (WGS) entry which is preliminary data.</text>
</comment>
<name>A0A917SE33_9ACTN</name>
<organism evidence="1 2">
    <name type="scientific">Microlunatus endophyticus</name>
    <dbReference type="NCBI Taxonomy" id="1716077"/>
    <lineage>
        <taxon>Bacteria</taxon>
        <taxon>Bacillati</taxon>
        <taxon>Actinomycetota</taxon>
        <taxon>Actinomycetes</taxon>
        <taxon>Propionibacteriales</taxon>
        <taxon>Propionibacteriaceae</taxon>
        <taxon>Microlunatus</taxon>
    </lineage>
</organism>
<dbReference type="EMBL" id="BMMZ01000010">
    <property type="protein sequence ID" value="GGL73881.1"/>
    <property type="molecule type" value="Genomic_DNA"/>
</dbReference>
<sequence>METTMSDNRPLASSPFSRRLFLGGAAAASAAALGACGSNHGSGSSQGAGGKTAIQQWYHQYGESGTQQAAKRYAAEYKDAAVTVQWIPGDYDTKLTSGLAGSSGPDAFEYHLSRALVTSNEVVELTDLIADVKDDYSDADLGSCTVDGKIYAIPMIDDPQLIFYKKSLLEAKGISSIETLDDLVSAAKELTTKDVKGLFSGNTANNDGGALVGPVIYSTGGRYLTQDMKIGFDTGLVADALLKLRQLGTDKSLLLGAPTDWTDPGSIQNGLCAMQWIGMWAVPTMSKAIEDLGVMPFPKAAPNGQPSVASGGWSAMVSAKSKHIDEAKAFTKWLWVDNTKDQEDWSLSYGFHIPPRKSLAAKATKLQSGVAATCVQLNADHGVQNDPNWTPAMGTALTDAVTRIVGKGADPEKELAAAVKKINTELQKF</sequence>
<dbReference type="SUPFAM" id="SSF53850">
    <property type="entry name" value="Periplasmic binding protein-like II"/>
    <property type="match status" value="1"/>
</dbReference>
<dbReference type="InterPro" id="IPR050490">
    <property type="entry name" value="Bact_solute-bd_prot1"/>
</dbReference>
<dbReference type="PROSITE" id="PS51318">
    <property type="entry name" value="TAT"/>
    <property type="match status" value="1"/>
</dbReference>
<evidence type="ECO:0000313" key="1">
    <source>
        <dbReference type="EMBL" id="GGL73881.1"/>
    </source>
</evidence>
<proteinExistence type="predicted"/>
<dbReference type="Pfam" id="PF01547">
    <property type="entry name" value="SBP_bac_1"/>
    <property type="match status" value="1"/>
</dbReference>
<dbReference type="Gene3D" id="3.40.190.10">
    <property type="entry name" value="Periplasmic binding protein-like II"/>
    <property type="match status" value="1"/>
</dbReference>
<gene>
    <name evidence="1" type="ORF">GCM10011575_35280</name>
</gene>
<reference evidence="1" key="1">
    <citation type="journal article" date="2014" name="Int. J. Syst. Evol. Microbiol.">
        <title>Complete genome sequence of Corynebacterium casei LMG S-19264T (=DSM 44701T), isolated from a smear-ripened cheese.</title>
        <authorList>
            <consortium name="US DOE Joint Genome Institute (JGI-PGF)"/>
            <person name="Walter F."/>
            <person name="Albersmeier A."/>
            <person name="Kalinowski J."/>
            <person name="Ruckert C."/>
        </authorList>
    </citation>
    <scope>NUCLEOTIDE SEQUENCE</scope>
    <source>
        <strain evidence="1">CGMCC 4.7306</strain>
    </source>
</reference>
<dbReference type="PANTHER" id="PTHR43649:SF12">
    <property type="entry name" value="DIACETYLCHITOBIOSE BINDING PROTEIN DASA"/>
    <property type="match status" value="1"/>
</dbReference>
<evidence type="ECO:0000313" key="2">
    <source>
        <dbReference type="Proteomes" id="UP000613840"/>
    </source>
</evidence>
<accession>A0A917SE33</accession>
<dbReference type="InterPro" id="IPR006311">
    <property type="entry name" value="TAT_signal"/>
</dbReference>
<protein>
    <submittedName>
        <fullName evidence="1">Sugar ABC transporter substrate-binding protein</fullName>
    </submittedName>
</protein>
<dbReference type="PANTHER" id="PTHR43649">
    <property type="entry name" value="ARABINOSE-BINDING PROTEIN-RELATED"/>
    <property type="match status" value="1"/>
</dbReference>
<dbReference type="AlphaFoldDB" id="A0A917SE33"/>